<evidence type="ECO:0000256" key="1">
    <source>
        <dbReference type="SAM" id="MobiDB-lite"/>
    </source>
</evidence>
<keyword evidence="2" id="KW-0472">Membrane</keyword>
<keyword evidence="4" id="KW-1185">Reference proteome</keyword>
<organism evidence="3 4">
    <name type="scientific">Seminavis robusta</name>
    <dbReference type="NCBI Taxonomy" id="568900"/>
    <lineage>
        <taxon>Eukaryota</taxon>
        <taxon>Sar</taxon>
        <taxon>Stramenopiles</taxon>
        <taxon>Ochrophyta</taxon>
        <taxon>Bacillariophyta</taxon>
        <taxon>Bacillariophyceae</taxon>
        <taxon>Bacillariophycidae</taxon>
        <taxon>Naviculales</taxon>
        <taxon>Naviculaceae</taxon>
        <taxon>Seminavis</taxon>
    </lineage>
</organism>
<dbReference type="EMBL" id="CAICTM010000005">
    <property type="protein sequence ID" value="CAB9496442.1"/>
    <property type="molecule type" value="Genomic_DNA"/>
</dbReference>
<feature type="compositionally biased region" description="Basic and acidic residues" evidence="1">
    <location>
        <begin position="223"/>
        <end position="235"/>
    </location>
</feature>
<protein>
    <submittedName>
        <fullName evidence="3">Uncharacterized protein</fullName>
    </submittedName>
</protein>
<reference evidence="3" key="1">
    <citation type="submission" date="2020-06" db="EMBL/GenBank/DDBJ databases">
        <authorList>
            <consortium name="Plant Systems Biology data submission"/>
        </authorList>
    </citation>
    <scope>NUCLEOTIDE SEQUENCE</scope>
    <source>
        <strain evidence="3">D6</strain>
    </source>
</reference>
<dbReference type="AlphaFoldDB" id="A0A9N8D4S5"/>
<keyword evidence="2" id="KW-0812">Transmembrane</keyword>
<comment type="caution">
    <text evidence="3">The sequence shown here is derived from an EMBL/GenBank/DDBJ whole genome shotgun (WGS) entry which is preliminary data.</text>
</comment>
<dbReference type="OrthoDB" id="45823at2759"/>
<feature type="region of interest" description="Disordered" evidence="1">
    <location>
        <begin position="1"/>
        <end position="23"/>
    </location>
</feature>
<keyword evidence="2" id="KW-1133">Transmembrane helix</keyword>
<sequence>MPLTQRKTNASFKLTKTRQPTSPLSKLLPMSNGPLCSNIRTGTQKQQREKLVVTVGYSLLFFWIFTLGGFSFGGPLEATTIKKIKRLTGMSLPVAAVGHVLTILDNDNDSQQQRPLASFAIEILPNPGINHTDSAAAIFTTTGPHTVEVSLMGQSDRKLFKSAKNLQPPVLRLVGDLIVPIPLWTTNQKGQWTGSFLLPAVDNAQLQLESQWTGCIDDKNNNKPCNMEHSKETKLQTKVTPEWESSSSQTPPKNPTWADAATLFPPHQAWIHVQRMAHPPLKMDLQQQQPHTQHYLWGNLATLDKEEPFGAIKRFTVANTRTLTDETDTHVALSSTIRPAFKPQWYDSFSGLSNYEIVCWIGGRTAQLLHATFLSMRGDLFPGQRPFKFHYHPIVDSLETPDTSWNDEFKEKFRKCKHVFVSLDHGTSAFYETSIAEPLSATAFEQRVLTFTQHLLKAFPDSTFPIWMVLTHTAASSPLKARYQANHCFEDGKNKDNKKKTDKQQPHSLEHPCHTVLRGMFTAPHKAELFPAQDQNRIRLMDNTDVTMATVEWDHPRPLDVLAVVALRQFILIGKQVREWRDSGQIGQIDGLHRNNTIVSTEKNLVPYQWNT</sequence>
<proteinExistence type="predicted"/>
<gene>
    <name evidence="3" type="ORF">SEMRO_5_G004160.1</name>
</gene>
<feature type="region of interest" description="Disordered" evidence="1">
    <location>
        <begin position="490"/>
        <end position="509"/>
    </location>
</feature>
<accession>A0A9N8D4S5</accession>
<evidence type="ECO:0000313" key="4">
    <source>
        <dbReference type="Proteomes" id="UP001153069"/>
    </source>
</evidence>
<feature type="region of interest" description="Disordered" evidence="1">
    <location>
        <begin position="223"/>
        <end position="254"/>
    </location>
</feature>
<evidence type="ECO:0000313" key="3">
    <source>
        <dbReference type="EMBL" id="CAB9496442.1"/>
    </source>
</evidence>
<feature type="transmembrane region" description="Helical" evidence="2">
    <location>
        <begin position="51"/>
        <end position="73"/>
    </location>
</feature>
<dbReference type="Proteomes" id="UP001153069">
    <property type="component" value="Unassembled WGS sequence"/>
</dbReference>
<name>A0A9N8D4S5_9STRA</name>
<evidence type="ECO:0000256" key="2">
    <source>
        <dbReference type="SAM" id="Phobius"/>
    </source>
</evidence>
<feature type="compositionally biased region" description="Polar residues" evidence="1">
    <location>
        <begin position="236"/>
        <end position="251"/>
    </location>
</feature>